<reference evidence="10" key="2">
    <citation type="submission" date="2023-05" db="EMBL/GenBank/DDBJ databases">
        <authorList>
            <person name="Fouks B."/>
        </authorList>
    </citation>
    <scope>NUCLEOTIDE SEQUENCE</scope>
    <source>
        <strain evidence="10">Stay&amp;Tobe</strain>
        <tissue evidence="10">Testes</tissue>
    </source>
</reference>
<evidence type="ECO:0000313" key="10">
    <source>
        <dbReference type="EMBL" id="KAJ9601536.1"/>
    </source>
</evidence>
<dbReference type="PANTHER" id="PTHR15065">
    <property type="entry name" value="INSULINOMA-ASSOCIATED 1"/>
    <property type="match status" value="1"/>
</dbReference>
<sequence length="262" mass="29266">MPRGFLVKRYYGDSEVEPRYYTATPPPLDLSLKSATPITPPTTPSPCSPIRKRPTAPESPTPAATATTTSKCKKKHKAVRRLNFDEDKTSPVSGTIIRELSDDEGPLVVRKGDIDPAFNVVEVTEEAKAELAKIENRIGAYICRLCRELYEDAFSLAQHRCSRIVHVEYRCPECDRFSRFSTARPTWPVIDDGTNLDPTPRRTWVGGPREAHSSRRERGAAVSLPGLPEALPTSGLPQGNTSAVISRNRTRYFKWRSTDIRS</sequence>
<keyword evidence="8" id="KW-0539">Nucleus</keyword>
<feature type="region of interest" description="Disordered" evidence="9">
    <location>
        <begin position="191"/>
        <end position="220"/>
    </location>
</feature>
<dbReference type="GO" id="GO:0010564">
    <property type="term" value="P:regulation of cell cycle process"/>
    <property type="evidence" value="ECO:0007669"/>
    <property type="project" value="TreeGrafter"/>
</dbReference>
<dbReference type="GO" id="GO:0000978">
    <property type="term" value="F:RNA polymerase II cis-regulatory region sequence-specific DNA binding"/>
    <property type="evidence" value="ECO:0007669"/>
    <property type="project" value="TreeGrafter"/>
</dbReference>
<dbReference type="AlphaFoldDB" id="A0AAD8AM13"/>
<feature type="compositionally biased region" description="Pro residues" evidence="9">
    <location>
        <begin position="38"/>
        <end position="47"/>
    </location>
</feature>
<feature type="compositionally biased region" description="Basic and acidic residues" evidence="9">
    <location>
        <begin position="209"/>
        <end position="219"/>
    </location>
</feature>
<evidence type="ECO:0000256" key="8">
    <source>
        <dbReference type="ARBA" id="ARBA00023242"/>
    </source>
</evidence>
<dbReference type="GO" id="GO:0030182">
    <property type="term" value="P:neuron differentiation"/>
    <property type="evidence" value="ECO:0007669"/>
    <property type="project" value="TreeGrafter"/>
</dbReference>
<keyword evidence="3" id="KW-0677">Repeat</keyword>
<dbReference type="GO" id="GO:0001227">
    <property type="term" value="F:DNA-binding transcription repressor activity, RNA polymerase II-specific"/>
    <property type="evidence" value="ECO:0007669"/>
    <property type="project" value="TreeGrafter"/>
</dbReference>
<evidence type="ECO:0000313" key="11">
    <source>
        <dbReference type="Proteomes" id="UP001233999"/>
    </source>
</evidence>
<keyword evidence="6" id="KW-0805">Transcription regulation</keyword>
<dbReference type="Proteomes" id="UP001233999">
    <property type="component" value="Unassembled WGS sequence"/>
</dbReference>
<gene>
    <name evidence="10" type="ORF">L9F63_000279</name>
</gene>
<keyword evidence="4" id="KW-0863">Zinc-finger</keyword>
<proteinExistence type="predicted"/>
<comment type="caution">
    <text evidence="10">The sequence shown here is derived from an EMBL/GenBank/DDBJ whole genome shotgun (WGS) entry which is preliminary data.</text>
</comment>
<reference evidence="10" key="1">
    <citation type="journal article" date="2023" name="IScience">
        <title>Live-bearing cockroach genome reveals convergent evolutionary mechanisms linked to viviparity in insects and beyond.</title>
        <authorList>
            <person name="Fouks B."/>
            <person name="Harrison M.C."/>
            <person name="Mikhailova A.A."/>
            <person name="Marchal E."/>
            <person name="English S."/>
            <person name="Carruthers M."/>
            <person name="Jennings E.C."/>
            <person name="Chiamaka E.L."/>
            <person name="Frigard R.A."/>
            <person name="Pippel M."/>
            <person name="Attardo G.M."/>
            <person name="Benoit J.B."/>
            <person name="Bornberg-Bauer E."/>
            <person name="Tobe S.S."/>
        </authorList>
    </citation>
    <scope>NUCLEOTIDE SEQUENCE</scope>
    <source>
        <strain evidence="10">Stay&amp;Tobe</strain>
    </source>
</reference>
<evidence type="ECO:0000256" key="3">
    <source>
        <dbReference type="ARBA" id="ARBA00022737"/>
    </source>
</evidence>
<organism evidence="10 11">
    <name type="scientific">Diploptera punctata</name>
    <name type="common">Pacific beetle cockroach</name>
    <dbReference type="NCBI Taxonomy" id="6984"/>
    <lineage>
        <taxon>Eukaryota</taxon>
        <taxon>Metazoa</taxon>
        <taxon>Ecdysozoa</taxon>
        <taxon>Arthropoda</taxon>
        <taxon>Hexapoda</taxon>
        <taxon>Insecta</taxon>
        <taxon>Pterygota</taxon>
        <taxon>Neoptera</taxon>
        <taxon>Polyneoptera</taxon>
        <taxon>Dictyoptera</taxon>
        <taxon>Blattodea</taxon>
        <taxon>Blaberoidea</taxon>
        <taxon>Blaberidae</taxon>
        <taxon>Diplopterinae</taxon>
        <taxon>Diploptera</taxon>
    </lineage>
</organism>
<evidence type="ECO:0000256" key="4">
    <source>
        <dbReference type="ARBA" id="ARBA00022771"/>
    </source>
</evidence>
<keyword evidence="11" id="KW-1185">Reference proteome</keyword>
<evidence type="ECO:0000256" key="6">
    <source>
        <dbReference type="ARBA" id="ARBA00023015"/>
    </source>
</evidence>
<accession>A0AAD8AM13</accession>
<protein>
    <submittedName>
        <fullName evidence="10">Uncharacterized protein</fullName>
    </submittedName>
</protein>
<keyword evidence="7" id="KW-0804">Transcription</keyword>
<dbReference type="GO" id="GO:0017053">
    <property type="term" value="C:transcription repressor complex"/>
    <property type="evidence" value="ECO:0007669"/>
    <property type="project" value="TreeGrafter"/>
</dbReference>
<dbReference type="InterPro" id="IPR042972">
    <property type="entry name" value="INSM1/2"/>
</dbReference>
<evidence type="ECO:0000256" key="5">
    <source>
        <dbReference type="ARBA" id="ARBA00022833"/>
    </source>
</evidence>
<evidence type="ECO:0000256" key="2">
    <source>
        <dbReference type="ARBA" id="ARBA00022723"/>
    </source>
</evidence>
<keyword evidence="5" id="KW-0862">Zinc</keyword>
<dbReference type="PANTHER" id="PTHR15065:SF4">
    <property type="entry name" value="LD18634P"/>
    <property type="match status" value="1"/>
</dbReference>
<feature type="region of interest" description="Disordered" evidence="9">
    <location>
        <begin position="16"/>
        <end position="77"/>
    </location>
</feature>
<feature type="compositionally biased region" description="Low complexity" evidence="9">
    <location>
        <begin position="56"/>
        <end position="70"/>
    </location>
</feature>
<dbReference type="EMBL" id="JASPKZ010000012">
    <property type="protein sequence ID" value="KAJ9601536.1"/>
    <property type="molecule type" value="Genomic_DNA"/>
</dbReference>
<evidence type="ECO:0000256" key="1">
    <source>
        <dbReference type="ARBA" id="ARBA00004123"/>
    </source>
</evidence>
<name>A0AAD8AM13_DIPPU</name>
<evidence type="ECO:0000256" key="7">
    <source>
        <dbReference type="ARBA" id="ARBA00023163"/>
    </source>
</evidence>
<keyword evidence="2" id="KW-0479">Metal-binding</keyword>
<dbReference type="GO" id="GO:0005634">
    <property type="term" value="C:nucleus"/>
    <property type="evidence" value="ECO:0007669"/>
    <property type="project" value="UniProtKB-SubCell"/>
</dbReference>
<comment type="subcellular location">
    <subcellularLocation>
        <location evidence="1">Nucleus</location>
    </subcellularLocation>
</comment>
<evidence type="ECO:0000256" key="9">
    <source>
        <dbReference type="SAM" id="MobiDB-lite"/>
    </source>
</evidence>
<dbReference type="GO" id="GO:0008270">
    <property type="term" value="F:zinc ion binding"/>
    <property type="evidence" value="ECO:0007669"/>
    <property type="project" value="UniProtKB-KW"/>
</dbReference>